<evidence type="ECO:0000259" key="1">
    <source>
        <dbReference type="PROSITE" id="PS51704"/>
    </source>
</evidence>
<dbReference type="RefSeq" id="WP_393011596.1">
    <property type="nucleotide sequence ID" value="NZ_JAZAQF010000034.1"/>
</dbReference>
<protein>
    <submittedName>
        <fullName evidence="2">Glycerophosphodiester phosphodiesterase family protein</fullName>
    </submittedName>
</protein>
<sequence>MAQLIAHRGSSAIAPENTLAAIEQAIADRVDAIELDVQELADGTLAVLHDTNLRRLAGVDRPSHQLTAADLAQLEVGSWFRPRFAGTRIPTLAAVLAQVGDRVALNLELKCHGQERQLPEAVVALLSTFPQAQVTLTSFNWAMLQRVRAIAPEFPLGPIAADLLDWAALDRELGAVAVVSLHHGQLTPEVVALARSRQAALWVWTVDDPIEMERALSLGVDGVITNAPDRAQFDRLRLATAAPSPIGSDGQ</sequence>
<comment type="caution">
    <text evidence="2">The sequence shown here is derived from an EMBL/GenBank/DDBJ whole genome shotgun (WGS) entry which is preliminary data.</text>
</comment>
<dbReference type="PANTHER" id="PTHR46211">
    <property type="entry name" value="GLYCEROPHOSPHORYL DIESTER PHOSPHODIESTERASE"/>
    <property type="match status" value="1"/>
</dbReference>
<dbReference type="SUPFAM" id="SSF51695">
    <property type="entry name" value="PLC-like phosphodiesterases"/>
    <property type="match status" value="1"/>
</dbReference>
<evidence type="ECO:0000313" key="2">
    <source>
        <dbReference type="EMBL" id="MFG3817339.1"/>
    </source>
</evidence>
<evidence type="ECO:0000313" key="3">
    <source>
        <dbReference type="Proteomes" id="UP001604335"/>
    </source>
</evidence>
<dbReference type="Gene3D" id="3.20.20.190">
    <property type="entry name" value="Phosphatidylinositol (PI) phosphodiesterase"/>
    <property type="match status" value="1"/>
</dbReference>
<accession>A0ABW7C837</accession>
<dbReference type="PANTHER" id="PTHR46211:SF1">
    <property type="entry name" value="GLYCEROPHOSPHODIESTER PHOSPHODIESTERASE, CYTOPLASMIC"/>
    <property type="match status" value="1"/>
</dbReference>
<organism evidence="2 3">
    <name type="scientific">Limnothrix redekei LRLZ20PSL1</name>
    <dbReference type="NCBI Taxonomy" id="3112953"/>
    <lineage>
        <taxon>Bacteria</taxon>
        <taxon>Bacillati</taxon>
        <taxon>Cyanobacteriota</taxon>
        <taxon>Cyanophyceae</taxon>
        <taxon>Pseudanabaenales</taxon>
        <taxon>Pseudanabaenaceae</taxon>
        <taxon>Limnothrix</taxon>
    </lineage>
</organism>
<dbReference type="InterPro" id="IPR030395">
    <property type="entry name" value="GP_PDE_dom"/>
</dbReference>
<dbReference type="EMBL" id="JAZAQF010000034">
    <property type="protein sequence ID" value="MFG3817339.1"/>
    <property type="molecule type" value="Genomic_DNA"/>
</dbReference>
<feature type="domain" description="GP-PDE" evidence="1">
    <location>
        <begin position="2"/>
        <end position="235"/>
    </location>
</feature>
<dbReference type="Proteomes" id="UP001604335">
    <property type="component" value="Unassembled WGS sequence"/>
</dbReference>
<keyword evidence="3" id="KW-1185">Reference proteome</keyword>
<dbReference type="Pfam" id="PF03009">
    <property type="entry name" value="GDPD"/>
    <property type="match status" value="1"/>
</dbReference>
<name>A0ABW7C837_9CYAN</name>
<dbReference type="PROSITE" id="PS51704">
    <property type="entry name" value="GP_PDE"/>
    <property type="match status" value="1"/>
</dbReference>
<gene>
    <name evidence="2" type="ORF">VPK24_06785</name>
</gene>
<reference evidence="3" key="1">
    <citation type="journal article" date="2024" name="Algal Res.">
        <title>Biochemical, toxicological and genomic investigation of a high-biomass producing Limnothrix strain isolated from Italian shallow drinking water reservoir.</title>
        <authorList>
            <person name="Simonazzi M."/>
            <person name="Shishido T.K."/>
            <person name="Delbaje E."/>
            <person name="Wahlsten M."/>
            <person name="Fewer D.P."/>
            <person name="Sivonen K."/>
            <person name="Pezzolesi L."/>
            <person name="Pistocchi R."/>
        </authorList>
    </citation>
    <scope>NUCLEOTIDE SEQUENCE [LARGE SCALE GENOMIC DNA]</scope>
    <source>
        <strain evidence="3">LRLZ20PSL1</strain>
    </source>
</reference>
<dbReference type="InterPro" id="IPR017946">
    <property type="entry name" value="PLC-like_Pdiesterase_TIM-brl"/>
</dbReference>
<proteinExistence type="predicted"/>